<evidence type="ECO:0000256" key="3">
    <source>
        <dbReference type="ARBA" id="ARBA00022692"/>
    </source>
</evidence>
<feature type="transmembrane region" description="Helical" evidence="6">
    <location>
        <begin position="38"/>
        <end position="62"/>
    </location>
</feature>
<evidence type="ECO:0000256" key="4">
    <source>
        <dbReference type="ARBA" id="ARBA00022989"/>
    </source>
</evidence>
<organism evidence="7 8">
    <name type="scientific">Peribacillus frigoritolerans</name>
    <dbReference type="NCBI Taxonomy" id="450367"/>
    <lineage>
        <taxon>Bacteria</taxon>
        <taxon>Bacillati</taxon>
        <taxon>Bacillota</taxon>
        <taxon>Bacilli</taxon>
        <taxon>Bacillales</taxon>
        <taxon>Bacillaceae</taxon>
        <taxon>Peribacillus</taxon>
    </lineage>
</organism>
<feature type="transmembrane region" description="Helical" evidence="6">
    <location>
        <begin position="7"/>
        <end position="32"/>
    </location>
</feature>
<feature type="transmembrane region" description="Helical" evidence="6">
    <location>
        <begin position="403"/>
        <end position="429"/>
    </location>
</feature>
<comment type="subcellular location">
    <subcellularLocation>
        <location evidence="1">Cell membrane</location>
        <topology evidence="1">Multi-pass membrane protein</topology>
    </subcellularLocation>
</comment>
<evidence type="ECO:0000256" key="5">
    <source>
        <dbReference type="ARBA" id="ARBA00023136"/>
    </source>
</evidence>
<proteinExistence type="predicted"/>
<dbReference type="InterPro" id="IPR050833">
    <property type="entry name" value="Poly_Biosynth_Transport"/>
</dbReference>
<dbReference type="AlphaFoldDB" id="A0AAJ1VDC9"/>
<keyword evidence="5 6" id="KW-0472">Membrane</keyword>
<evidence type="ECO:0000256" key="6">
    <source>
        <dbReference type="SAM" id="Phobius"/>
    </source>
</evidence>
<evidence type="ECO:0000313" key="7">
    <source>
        <dbReference type="EMBL" id="MDM5285510.1"/>
    </source>
</evidence>
<feature type="transmembrane region" description="Helical" evidence="6">
    <location>
        <begin position="471"/>
        <end position="491"/>
    </location>
</feature>
<evidence type="ECO:0000256" key="2">
    <source>
        <dbReference type="ARBA" id="ARBA00022475"/>
    </source>
</evidence>
<reference evidence="7" key="1">
    <citation type="submission" date="2023-06" db="EMBL/GenBank/DDBJ databases">
        <title>Comparative genomics of Bacillaceae isolates and their secondary metabolite potential.</title>
        <authorList>
            <person name="Song L."/>
            <person name="Nielsen L.J."/>
            <person name="Mohite O."/>
            <person name="Xu X."/>
            <person name="Weber T."/>
            <person name="Kovacs A.T."/>
        </authorList>
    </citation>
    <scope>NUCLEOTIDE SEQUENCE</scope>
    <source>
        <strain evidence="7">G1S1</strain>
    </source>
</reference>
<keyword evidence="3 6" id="KW-0812">Transmembrane</keyword>
<keyword evidence="4 6" id="KW-1133">Transmembrane helix</keyword>
<feature type="transmembrane region" description="Helical" evidence="6">
    <location>
        <begin position="310"/>
        <end position="332"/>
    </location>
</feature>
<gene>
    <name evidence="7" type="ORF">QUF85_19725</name>
</gene>
<feature type="transmembrane region" description="Helical" evidence="6">
    <location>
        <begin position="344"/>
        <end position="365"/>
    </location>
</feature>
<dbReference type="PANTHER" id="PTHR30250:SF26">
    <property type="entry name" value="PSMA PROTEIN"/>
    <property type="match status" value="1"/>
</dbReference>
<evidence type="ECO:0000256" key="1">
    <source>
        <dbReference type="ARBA" id="ARBA00004651"/>
    </source>
</evidence>
<name>A0AAJ1VDC9_9BACI</name>
<protein>
    <submittedName>
        <fullName evidence="7">Uncharacterized protein</fullName>
    </submittedName>
</protein>
<keyword evidence="2" id="KW-1003">Cell membrane</keyword>
<dbReference type="EMBL" id="JAUCFI010000003">
    <property type="protein sequence ID" value="MDM5285510.1"/>
    <property type="molecule type" value="Genomic_DNA"/>
</dbReference>
<accession>A0AAJ1VDC9</accession>
<feature type="transmembrane region" description="Helical" evidence="6">
    <location>
        <begin position="83"/>
        <end position="109"/>
    </location>
</feature>
<dbReference type="Proteomes" id="UP001238973">
    <property type="component" value="Unassembled WGS sequence"/>
</dbReference>
<comment type="caution">
    <text evidence="7">The sequence shown here is derived from an EMBL/GenBank/DDBJ whole genome shotgun (WGS) entry which is preliminary data.</text>
</comment>
<dbReference type="PANTHER" id="PTHR30250">
    <property type="entry name" value="PST FAMILY PREDICTED COLANIC ACID TRANSPORTER"/>
    <property type="match status" value="1"/>
</dbReference>
<sequence>MKNNRMLINIIAQIISFSVNIGISFFLTSFIIEHIGKNIFGFWGLANNFISYITVFTIAINSMVSRFISIHFHQDKIDSANKYFSTVAISNIVVSLTLTFPTLFLIFYLDKIINIPKNFIFDVKLLWLFLFFNFFINLIGSIYDVGTFVRNRLDLSAWISINSNLIRGLSLLILFYFFAPNLWYVGLSFLFCTFYLVIAKFRIMKKLTPEIKINRKNFNWNYLKELVVIGSWNSINQLNQVFINGLNLLITNLFIGTTQMSLLSVAITIPMQIQNFVQIIASTFTPNLTAIYANGHLTQFIREVITSMKITTFIGSVPIVGLVVFGNDFFALWLPTLSVDEINIIQILSILTLLPMLINTIVNPLFNVNTITAKVKIPVITNCIIGILNIILVYIFIKYTDLGVYAVAGVSAILSLARMLFFVPIYSSIILKVKCFSFYKVILRGIFSLIILTFLFNIVNGALYIESWMSLIVICILSAIFGYILNFLIIFNKEEKSKIYNFLKRKFNT</sequence>
<evidence type="ECO:0000313" key="8">
    <source>
        <dbReference type="Proteomes" id="UP001238973"/>
    </source>
</evidence>
<feature type="transmembrane region" description="Helical" evidence="6">
    <location>
        <begin position="441"/>
        <end position="465"/>
    </location>
</feature>
<feature type="transmembrane region" description="Helical" evidence="6">
    <location>
        <begin position="125"/>
        <end position="143"/>
    </location>
</feature>
<feature type="transmembrane region" description="Helical" evidence="6">
    <location>
        <begin position="183"/>
        <end position="203"/>
    </location>
</feature>
<dbReference type="RefSeq" id="WP_289350475.1">
    <property type="nucleotide sequence ID" value="NZ_JAUCFI010000003.1"/>
</dbReference>
<feature type="transmembrane region" description="Helical" evidence="6">
    <location>
        <begin position="377"/>
        <end position="397"/>
    </location>
</feature>
<dbReference type="GO" id="GO:0005886">
    <property type="term" value="C:plasma membrane"/>
    <property type="evidence" value="ECO:0007669"/>
    <property type="project" value="UniProtKB-SubCell"/>
</dbReference>